<dbReference type="PROSITE" id="PS51278">
    <property type="entry name" value="GATASE_TYPE_2"/>
    <property type="match status" value="1"/>
</dbReference>
<reference evidence="4 5" key="1">
    <citation type="submission" date="2019-03" db="EMBL/GenBank/DDBJ databases">
        <title>Genomic Encyclopedia of Type Strains, Phase IV (KMG-IV): sequencing the most valuable type-strain genomes for metagenomic binning, comparative biology and taxonomic classification.</title>
        <authorList>
            <person name="Goeker M."/>
        </authorList>
    </citation>
    <scope>NUCLEOTIDE SEQUENCE [LARGE SCALE GENOMIC DNA]</scope>
    <source>
        <strain evidence="4 5">DSM 9035</strain>
    </source>
</reference>
<keyword evidence="5" id="KW-1185">Reference proteome</keyword>
<protein>
    <submittedName>
        <fullName evidence="4">N-methylglutamate synthase subunit A</fullName>
    </submittedName>
</protein>
<organism evidence="4 5">
    <name type="scientific">Aquabacter spiritensis</name>
    <dbReference type="NCBI Taxonomy" id="933073"/>
    <lineage>
        <taxon>Bacteria</taxon>
        <taxon>Pseudomonadati</taxon>
        <taxon>Pseudomonadota</taxon>
        <taxon>Alphaproteobacteria</taxon>
        <taxon>Hyphomicrobiales</taxon>
        <taxon>Xanthobacteraceae</taxon>
        <taxon>Aquabacter</taxon>
    </lineage>
</organism>
<proteinExistence type="predicted"/>
<keyword evidence="1" id="KW-0808">Transferase</keyword>
<evidence type="ECO:0000256" key="2">
    <source>
        <dbReference type="ARBA" id="ARBA00022962"/>
    </source>
</evidence>
<dbReference type="CDD" id="cd01907">
    <property type="entry name" value="GlxB"/>
    <property type="match status" value="1"/>
</dbReference>
<dbReference type="PANTHER" id="PTHR11907">
    <property type="entry name" value="AMIDOPHOSPHORIBOSYLTRANSFERASE"/>
    <property type="match status" value="1"/>
</dbReference>
<evidence type="ECO:0000259" key="3">
    <source>
        <dbReference type="PROSITE" id="PS51278"/>
    </source>
</evidence>
<comment type="caution">
    <text evidence="4">The sequence shown here is derived from an EMBL/GenBank/DDBJ whole genome shotgun (WGS) entry which is preliminary data.</text>
</comment>
<dbReference type="Gene3D" id="3.60.20.10">
    <property type="entry name" value="Glutamine Phosphoribosylpyrophosphate, subunit 1, domain 1"/>
    <property type="match status" value="1"/>
</dbReference>
<accession>A0A4R3LXY5</accession>
<gene>
    <name evidence="4" type="ORF">EDC64_10967</name>
</gene>
<dbReference type="InterPro" id="IPR017932">
    <property type="entry name" value="GATase_2_dom"/>
</dbReference>
<feature type="domain" description="Glutamine amidotransferase type-2" evidence="3">
    <location>
        <begin position="2"/>
        <end position="297"/>
    </location>
</feature>
<dbReference type="Proteomes" id="UP000294664">
    <property type="component" value="Unassembled WGS sequence"/>
</dbReference>
<name>A0A4R3LXY5_9HYPH</name>
<dbReference type="EMBL" id="SMAI01000009">
    <property type="protein sequence ID" value="TCT03517.1"/>
    <property type="molecule type" value="Genomic_DNA"/>
</dbReference>
<keyword evidence="2" id="KW-0315">Glutamine amidotransferase</keyword>
<evidence type="ECO:0000313" key="4">
    <source>
        <dbReference type="EMBL" id="TCT03517.1"/>
    </source>
</evidence>
<evidence type="ECO:0000256" key="1">
    <source>
        <dbReference type="ARBA" id="ARBA00022679"/>
    </source>
</evidence>
<dbReference type="Pfam" id="PF13522">
    <property type="entry name" value="GATase_6"/>
    <property type="match status" value="1"/>
</dbReference>
<dbReference type="RefSeq" id="WP_132032552.1">
    <property type="nucleotide sequence ID" value="NZ_SMAI01000009.1"/>
</dbReference>
<sequence length="298" mass="31404">MCGIVGIFLKDAKLEPELGSMLASMLCVMTDRGPDSAGFAIYGAGDAEHVKFSLRAAEGFDFQGLAHSLSLTSGGTPRVTVRATHAVLEVPAAHASEVRAALARHPDVALVGAGTRMEVFKEVGLPSAVATRFDLGTMRGTHGIGHTRMATESAVTTAGAHPFSTGDDQCLVHNGSLSNHNALRRALTREGIAFATENDSEVAAGYLTWRMKQGASLGAALEAGLKDLDGFFTFVVGTESGFGVLRDPIACKPAVMAETDRYVAFGSEYRALVDLPGIAKAKVFEPEPATVYFWDRAA</sequence>
<dbReference type="InterPro" id="IPR029055">
    <property type="entry name" value="Ntn_hydrolases_N"/>
</dbReference>
<dbReference type="OrthoDB" id="9763290at2"/>
<dbReference type="AlphaFoldDB" id="A0A4R3LXY5"/>
<evidence type="ECO:0000313" key="5">
    <source>
        <dbReference type="Proteomes" id="UP000294664"/>
    </source>
</evidence>
<dbReference type="GO" id="GO:0016740">
    <property type="term" value="F:transferase activity"/>
    <property type="evidence" value="ECO:0007669"/>
    <property type="project" value="UniProtKB-KW"/>
</dbReference>
<dbReference type="SUPFAM" id="SSF56235">
    <property type="entry name" value="N-terminal nucleophile aminohydrolases (Ntn hydrolases)"/>
    <property type="match status" value="1"/>
</dbReference>